<evidence type="ECO:0000313" key="2">
    <source>
        <dbReference type="Proteomes" id="UP000282454"/>
    </source>
</evidence>
<reference evidence="1 2" key="1">
    <citation type="submission" date="2018-10" db="EMBL/GenBank/DDBJ databases">
        <title>Genomic Encyclopedia of Archaeal and Bacterial Type Strains, Phase II (KMG-II): from individual species to whole genera.</title>
        <authorList>
            <person name="Goeker M."/>
        </authorList>
    </citation>
    <scope>NUCLEOTIDE SEQUENCE [LARGE SCALE GENOMIC DNA]</scope>
    <source>
        <strain evidence="1 2">DSM 45657</strain>
    </source>
</reference>
<dbReference type="EMBL" id="RCDD01000006">
    <property type="protein sequence ID" value="RLK54699.1"/>
    <property type="molecule type" value="Genomic_DNA"/>
</dbReference>
<keyword evidence="2" id="KW-1185">Reference proteome</keyword>
<proteinExistence type="predicted"/>
<evidence type="ECO:0000313" key="1">
    <source>
        <dbReference type="EMBL" id="RLK54699.1"/>
    </source>
</evidence>
<organism evidence="1 2">
    <name type="scientific">Actinokineospora cianjurensis</name>
    <dbReference type="NCBI Taxonomy" id="585224"/>
    <lineage>
        <taxon>Bacteria</taxon>
        <taxon>Bacillati</taxon>
        <taxon>Actinomycetota</taxon>
        <taxon>Actinomycetes</taxon>
        <taxon>Pseudonocardiales</taxon>
        <taxon>Pseudonocardiaceae</taxon>
        <taxon>Actinokineospora</taxon>
    </lineage>
</organism>
<protein>
    <submittedName>
        <fullName evidence="1">Uncharacterized protein</fullName>
    </submittedName>
</protein>
<name>A0A421AY49_9PSEU</name>
<dbReference type="Proteomes" id="UP000282454">
    <property type="component" value="Unassembled WGS sequence"/>
</dbReference>
<sequence length="93" mass="9703">MATPAGTPRENPVGTSTPFVVAAVSRKVLAMTLANGTPTSPTRIAAAREVESMHNAEQCSKAARTVADHSADASDCLRLLDMLGLDPADGKRR</sequence>
<gene>
    <name evidence="1" type="ORF">CLV68_5733</name>
</gene>
<accession>A0A421AY49</accession>
<comment type="caution">
    <text evidence="1">The sequence shown here is derived from an EMBL/GenBank/DDBJ whole genome shotgun (WGS) entry which is preliminary data.</text>
</comment>
<dbReference type="AlphaFoldDB" id="A0A421AY49"/>